<dbReference type="OrthoDB" id="264795at2759"/>
<sequence length="1375" mass="152019">MPPREDALASSGLDSDDEFARPDRKTARAARFGKPVAPGSKFKHLDDARQAERQAYEERGLITSGKTELENAVDLQGTCERMCSRHEYDTRIIRHGHSPFELGPDGKFDYDKAVAAYTRSDAGAGMGSAAILPSDMRTPAALVRSLDYLFHEIMTQQPSNLTGEPSQRKALGASAGFIRDRTRAIRKEFAMQSSWGHEENIESLERIARWHILCLRELQEQSGYNQDMHIDSAELGRCFTSLRQQYNDRREELGIDMPSPNEPEFVAYSLIYNLADRSVSIPAGELPSGILDHPLVQLAWDIRNAAQRNFDTQKDSSRGNAELGANIITRFTRLLKQSRLPFLMSCLVEIRLRDMRRSALRSMVRAYPKLRDGVPVRYGENGEVVERRMMLMPTLERILGCEEQENEEPAYDDVEPVPRDPADEAAKAVTYHNIELWPEDGPPQGALINQGADFEDNRDGLFVRRWKIITDKRTGLSFPDIVDGKTGIDIAGAPHLKPIAKPIKVKSQPTPSFTFAAPSAVAKPALTKTPDSIIPPKPTTPFSFNIKPSPTPTAIQPPAPPAAPSTEIPNFFSSVAKSTATPATLPKTSPQPIPKAATADTAVQPTFSFDFGKATPPTTTVVPSITTIPSTTPQTAAPPSTLPLFSKPGFFAASAEAGPSKPIDAPSLPLSTAAAIPANVPPEVIQVPAEPSQSKRLLKKPSLSASLSRSTSRKADVVDVYRHNLGPAITDRIMQEVIASMLNQVTPEINRVYKQTLAAQAYAEAKVRRQETIVRCTQETFDIMRDELVRSIATDVIAKEYRRRRVTKRIFHRWLDYVKRMKGKRAELEREREETFERLKGMGLGGNVMGDLDDGEDLDMAASQGGAVQEYMDEFEADVVLRQAEQQKDHFYSPSTFLHQIARHVAALYSPVTPTATSTFSLEHHAAVAPNFHTLLSISTQSATPPDKDAQDWLISKFMPKDEEKYVLEDIGFPVDVVDRYEEPPVSTYYGLCVLETPMTTWDSGKRAENTADVQDRIEALIKVSEQMENQFVPALLILSWEGETLDEIIDRLEIEDDVEAFEHVAVLSLEYSEDLDAQFDDTLKALMPELQQKHQVVIRLQDLVSRVSLTWQRYIDVAALALSSRPTSAALALQIFSRGVDLINALPVIARSSVGRVKLSIASTFNPIKLPAFEASAVNSVDESAEAIIGYLSQDVFADLDDAQLAIAPLRQGAASQQALPIIPILQSLAFLVFGEIRTQVMPLKSWWPDPEGPRDIVSGYLASAESAYTSRIEESIKIITREMSSPLQEQPANTPQPQESPSPFLKQSKISTPPPPTKASQGVKRSRQSFNTPPTSESKAAKNARLLRVLASATKTMEAFDTSDGWSAIDPVN</sequence>
<feature type="compositionally biased region" description="Polar residues" evidence="1">
    <location>
        <begin position="1287"/>
        <end position="1303"/>
    </location>
</feature>
<evidence type="ECO:0000259" key="2">
    <source>
        <dbReference type="Pfam" id="PF03399"/>
    </source>
</evidence>
<organism evidence="3 4">
    <name type="scientific">Naematelia encephala</name>
    <dbReference type="NCBI Taxonomy" id="71784"/>
    <lineage>
        <taxon>Eukaryota</taxon>
        <taxon>Fungi</taxon>
        <taxon>Dikarya</taxon>
        <taxon>Basidiomycota</taxon>
        <taxon>Agaricomycotina</taxon>
        <taxon>Tremellomycetes</taxon>
        <taxon>Tremellales</taxon>
        <taxon>Naemateliaceae</taxon>
        <taxon>Naematelia</taxon>
    </lineage>
</organism>
<dbReference type="InterPro" id="IPR005062">
    <property type="entry name" value="SAC3/GANP/THP3_conserved"/>
</dbReference>
<dbReference type="PANTHER" id="PTHR12436:SF3">
    <property type="entry name" value="GERMINAL-CENTER ASSOCIATED NUCLEAR PROTEIN"/>
    <property type="match status" value="1"/>
</dbReference>
<feature type="compositionally biased region" description="Polar residues" evidence="1">
    <location>
        <begin position="1330"/>
        <end position="1340"/>
    </location>
</feature>
<dbReference type="GO" id="GO:0005737">
    <property type="term" value="C:cytoplasm"/>
    <property type="evidence" value="ECO:0007669"/>
    <property type="project" value="TreeGrafter"/>
</dbReference>
<comment type="caution">
    <text evidence="3">The sequence shown here is derived from an EMBL/GenBank/DDBJ whole genome shotgun (WGS) entry which is preliminary data.</text>
</comment>
<feature type="region of interest" description="Disordered" evidence="1">
    <location>
        <begin position="1"/>
        <end position="48"/>
    </location>
</feature>
<dbReference type="EMBL" id="MCFC01000001">
    <property type="protein sequence ID" value="ORY35387.1"/>
    <property type="molecule type" value="Genomic_DNA"/>
</dbReference>
<reference evidence="3 4" key="1">
    <citation type="submission" date="2016-07" db="EMBL/GenBank/DDBJ databases">
        <title>Pervasive Adenine N6-methylation of Active Genes in Fungi.</title>
        <authorList>
            <consortium name="DOE Joint Genome Institute"/>
            <person name="Mondo S.J."/>
            <person name="Dannebaum R.O."/>
            <person name="Kuo R.C."/>
            <person name="Labutti K."/>
            <person name="Haridas S."/>
            <person name="Kuo A."/>
            <person name="Salamov A."/>
            <person name="Ahrendt S.R."/>
            <person name="Lipzen A."/>
            <person name="Sullivan W."/>
            <person name="Andreopoulos W.B."/>
            <person name="Clum A."/>
            <person name="Lindquist E."/>
            <person name="Daum C."/>
            <person name="Ramamoorthy G.K."/>
            <person name="Gryganskyi A."/>
            <person name="Culley D."/>
            <person name="Magnuson J.K."/>
            <person name="James T.Y."/>
            <person name="O'Malley M.A."/>
            <person name="Stajich J.E."/>
            <person name="Spatafora J.W."/>
            <person name="Visel A."/>
            <person name="Grigoriev I.V."/>
        </authorList>
    </citation>
    <scope>NUCLEOTIDE SEQUENCE [LARGE SCALE GENOMIC DNA]</scope>
    <source>
        <strain evidence="3 4">68-887.2</strain>
    </source>
</reference>
<evidence type="ECO:0000313" key="3">
    <source>
        <dbReference type="EMBL" id="ORY35387.1"/>
    </source>
</evidence>
<evidence type="ECO:0000256" key="1">
    <source>
        <dbReference type="SAM" id="MobiDB-lite"/>
    </source>
</evidence>
<dbReference type="Proteomes" id="UP000193986">
    <property type="component" value="Unassembled WGS sequence"/>
</dbReference>
<dbReference type="STRING" id="71784.A0A1Y2BL99"/>
<dbReference type="Gene3D" id="1.25.40.990">
    <property type="match status" value="1"/>
</dbReference>
<dbReference type="GO" id="GO:0006406">
    <property type="term" value="P:mRNA export from nucleus"/>
    <property type="evidence" value="ECO:0007669"/>
    <property type="project" value="TreeGrafter"/>
</dbReference>
<evidence type="ECO:0000313" key="4">
    <source>
        <dbReference type="Proteomes" id="UP000193986"/>
    </source>
</evidence>
<accession>A0A1Y2BL99</accession>
<name>A0A1Y2BL99_9TREE</name>
<gene>
    <name evidence="3" type="ORF">BCR39DRAFT_509229</name>
</gene>
<feature type="region of interest" description="Disordered" evidence="1">
    <location>
        <begin position="1287"/>
        <end position="1345"/>
    </location>
</feature>
<feature type="domain" description="SAC3/GANP/THP3 conserved" evidence="2">
    <location>
        <begin position="82"/>
        <end position="376"/>
    </location>
</feature>
<dbReference type="InParanoid" id="A0A1Y2BL99"/>
<keyword evidence="4" id="KW-1185">Reference proteome</keyword>
<dbReference type="PANTHER" id="PTHR12436">
    <property type="entry name" value="80 KDA MCM3-ASSOCIATED PROTEIN"/>
    <property type="match status" value="1"/>
</dbReference>
<protein>
    <submittedName>
        <fullName evidence="3">SAC3/GANP/Nin1/mts3/eIF-3 p25 family-domain-containing protein</fullName>
    </submittedName>
</protein>
<dbReference type="GO" id="GO:0070390">
    <property type="term" value="C:transcription export complex 2"/>
    <property type="evidence" value="ECO:0007669"/>
    <property type="project" value="TreeGrafter"/>
</dbReference>
<dbReference type="Pfam" id="PF03399">
    <property type="entry name" value="SAC3_GANP"/>
    <property type="match status" value="1"/>
</dbReference>
<dbReference type="InterPro" id="IPR045107">
    <property type="entry name" value="SAC3/GANP/THP3"/>
</dbReference>
<proteinExistence type="predicted"/>